<accession>A0A0K9XID4</accession>
<evidence type="ECO:0000313" key="2">
    <source>
        <dbReference type="EMBL" id="KNB52427.1"/>
    </source>
</evidence>
<dbReference type="EMBL" id="LFXA01000005">
    <property type="protein sequence ID" value="KNB52427.1"/>
    <property type="molecule type" value="Genomic_DNA"/>
</dbReference>
<dbReference type="RefSeq" id="WP_049715901.1">
    <property type="nucleotide sequence ID" value="NZ_LFXA01000005.1"/>
</dbReference>
<organism evidence="2 3">
    <name type="scientific">Streptomyces caatingaensis</name>
    <dbReference type="NCBI Taxonomy" id="1678637"/>
    <lineage>
        <taxon>Bacteria</taxon>
        <taxon>Bacillati</taxon>
        <taxon>Actinomycetota</taxon>
        <taxon>Actinomycetes</taxon>
        <taxon>Kitasatosporales</taxon>
        <taxon>Streptomycetaceae</taxon>
        <taxon>Streptomyces</taxon>
    </lineage>
</organism>
<dbReference type="PATRIC" id="fig|1678637.3.peg.2316"/>
<comment type="caution">
    <text evidence="2">The sequence shown here is derived from an EMBL/GenBank/DDBJ whole genome shotgun (WGS) entry which is preliminary data.</text>
</comment>
<dbReference type="OrthoDB" id="5346627at2"/>
<evidence type="ECO:0008006" key="4">
    <source>
        <dbReference type="Google" id="ProtNLM"/>
    </source>
</evidence>
<dbReference type="AlphaFoldDB" id="A0A0K9XID4"/>
<reference evidence="3" key="1">
    <citation type="submission" date="2015-07" db="EMBL/GenBank/DDBJ databases">
        <title>Draft genome sequence of Streptomyces sp. CMAA 1322, a bacterium isolated from Caatinga biome, from dry forest semiarid of Brazil.</title>
        <authorList>
            <person name="Santos S.N."/>
            <person name="Gacesa R."/>
            <person name="Taketani R.G."/>
            <person name="Long P.F."/>
            <person name="Melo I.S."/>
        </authorList>
    </citation>
    <scope>NUCLEOTIDE SEQUENCE [LARGE SCALE GENOMIC DNA]</scope>
    <source>
        <strain evidence="3">CMAA 1322</strain>
    </source>
</reference>
<evidence type="ECO:0000313" key="3">
    <source>
        <dbReference type="Proteomes" id="UP000037288"/>
    </source>
</evidence>
<dbReference type="EMBL" id="LFXA01000018">
    <property type="protein sequence ID" value="KNB49025.1"/>
    <property type="molecule type" value="Genomic_DNA"/>
</dbReference>
<gene>
    <name evidence="2" type="ORF">AC230_10720</name>
    <name evidence="1" type="ORF">AC230_27140</name>
</gene>
<protein>
    <recommendedName>
        <fullName evidence="4">TraR/DksA family transcriptional regulator</fullName>
    </recommendedName>
</protein>
<sequence length="137" mass="14786">MDDTRGRFAACDRQIPAWTGTVGPGWASLLDKLHRDLLALDPGYRIESFAVKFGGLRITVADRFENGEFDGEFADRATALTDAAETASENTCDECGAPGRIRLRGDGQHVWMQARCEPCRTTVPSSPAPVSTGTDPA</sequence>
<evidence type="ECO:0000313" key="1">
    <source>
        <dbReference type="EMBL" id="KNB49025.1"/>
    </source>
</evidence>
<keyword evidence="3" id="KW-1185">Reference proteome</keyword>
<proteinExistence type="predicted"/>
<name>A0A0K9XID4_9ACTN</name>
<reference evidence="2" key="2">
    <citation type="submission" date="2015-07" db="EMBL/GenBank/DDBJ databases">
        <title>MeaNS - Measles Nucleotide Surveillance Program.</title>
        <authorList>
            <person name="Tran T."/>
            <person name="Druce J."/>
        </authorList>
    </citation>
    <scope>NUCLEOTIDE SEQUENCE</scope>
    <source>
        <strain evidence="2">CMAA 1322</strain>
    </source>
</reference>
<dbReference type="Proteomes" id="UP000037288">
    <property type="component" value="Unassembled WGS sequence"/>
</dbReference>